<proteinExistence type="inferred from homology"/>
<dbReference type="PANTHER" id="PTHR24305">
    <property type="entry name" value="CYTOCHROME P450"/>
    <property type="match status" value="1"/>
</dbReference>
<evidence type="ECO:0000256" key="1">
    <source>
        <dbReference type="ARBA" id="ARBA00001971"/>
    </source>
</evidence>
<dbReference type="PANTHER" id="PTHR24305:SF77">
    <property type="entry name" value="CYTOCHROME P450 MONOOXYGENASE"/>
    <property type="match status" value="1"/>
</dbReference>
<evidence type="ECO:0008006" key="10">
    <source>
        <dbReference type="Google" id="ProtNLM"/>
    </source>
</evidence>
<evidence type="ECO:0000256" key="4">
    <source>
        <dbReference type="ARBA" id="ARBA00022723"/>
    </source>
</evidence>
<keyword evidence="9" id="KW-1185">Reference proteome</keyword>
<sequence>MPKPGPLLVLLPGQEEVYSASYSVRNQLGTSTSDVDEERIKGEPYELGQWGHLTADALTTIITRLLSSPAAYSRLKAEIESGVVPGSRLPSTPSTHGAMSPMGMPYLQAVVKEGSRMSDAATTLPQVFRKSPNEIDNILGFRIPAGTEVAPDLFGILWGKKYWGDDAEVFRPDRWLEANDEKSCLTMESALGIVWGNLGSTNGHPARAAAEMVLSKALALVRQEDSSRSPI</sequence>
<evidence type="ECO:0000256" key="6">
    <source>
        <dbReference type="ARBA" id="ARBA00023004"/>
    </source>
</evidence>
<name>A0ABR1SB82_9PEZI</name>
<evidence type="ECO:0000313" key="9">
    <source>
        <dbReference type="Proteomes" id="UP001396898"/>
    </source>
</evidence>
<dbReference type="SUPFAM" id="SSF48264">
    <property type="entry name" value="Cytochrome P450"/>
    <property type="match status" value="1"/>
</dbReference>
<keyword evidence="6" id="KW-0408">Iron</keyword>
<dbReference type="EMBL" id="JAQQWI010000007">
    <property type="protein sequence ID" value="KAK8029111.1"/>
    <property type="molecule type" value="Genomic_DNA"/>
</dbReference>
<evidence type="ECO:0000256" key="3">
    <source>
        <dbReference type="ARBA" id="ARBA00022617"/>
    </source>
</evidence>
<dbReference type="Gene3D" id="1.10.630.10">
    <property type="entry name" value="Cytochrome P450"/>
    <property type="match status" value="1"/>
</dbReference>
<keyword evidence="4" id="KW-0479">Metal-binding</keyword>
<evidence type="ECO:0000313" key="8">
    <source>
        <dbReference type="EMBL" id="KAK8029111.1"/>
    </source>
</evidence>
<keyword evidence="5" id="KW-0560">Oxidoreductase</keyword>
<dbReference type="InterPro" id="IPR001128">
    <property type="entry name" value="Cyt_P450"/>
</dbReference>
<accession>A0ABR1SB82</accession>
<comment type="similarity">
    <text evidence="2">Belongs to the cytochrome P450 family.</text>
</comment>
<comment type="caution">
    <text evidence="8">The sequence shown here is derived from an EMBL/GenBank/DDBJ whole genome shotgun (WGS) entry which is preliminary data.</text>
</comment>
<dbReference type="Pfam" id="PF00067">
    <property type="entry name" value="p450"/>
    <property type="match status" value="1"/>
</dbReference>
<evidence type="ECO:0000256" key="2">
    <source>
        <dbReference type="ARBA" id="ARBA00010617"/>
    </source>
</evidence>
<dbReference type="InterPro" id="IPR050121">
    <property type="entry name" value="Cytochrome_P450_monoxygenase"/>
</dbReference>
<keyword evidence="7" id="KW-0503">Monooxygenase</keyword>
<organism evidence="8 9">
    <name type="scientific">Apiospora marii</name>
    <dbReference type="NCBI Taxonomy" id="335849"/>
    <lineage>
        <taxon>Eukaryota</taxon>
        <taxon>Fungi</taxon>
        <taxon>Dikarya</taxon>
        <taxon>Ascomycota</taxon>
        <taxon>Pezizomycotina</taxon>
        <taxon>Sordariomycetes</taxon>
        <taxon>Xylariomycetidae</taxon>
        <taxon>Amphisphaeriales</taxon>
        <taxon>Apiosporaceae</taxon>
        <taxon>Apiospora</taxon>
    </lineage>
</organism>
<evidence type="ECO:0000256" key="7">
    <source>
        <dbReference type="ARBA" id="ARBA00023033"/>
    </source>
</evidence>
<protein>
    <recommendedName>
        <fullName evidence="10">Beta-lactamase-related domain-containing protein</fullName>
    </recommendedName>
</protein>
<comment type="cofactor">
    <cofactor evidence="1">
        <name>heme</name>
        <dbReference type="ChEBI" id="CHEBI:30413"/>
    </cofactor>
</comment>
<gene>
    <name evidence="8" type="ORF">PG991_006167</name>
</gene>
<reference evidence="8 9" key="1">
    <citation type="submission" date="2023-01" db="EMBL/GenBank/DDBJ databases">
        <title>Analysis of 21 Apiospora genomes using comparative genomics revels a genus with tremendous synthesis potential of carbohydrate active enzymes and secondary metabolites.</title>
        <authorList>
            <person name="Sorensen T."/>
        </authorList>
    </citation>
    <scope>NUCLEOTIDE SEQUENCE [LARGE SCALE GENOMIC DNA]</scope>
    <source>
        <strain evidence="8 9">CBS 20057</strain>
    </source>
</reference>
<dbReference type="InterPro" id="IPR036396">
    <property type="entry name" value="Cyt_P450_sf"/>
</dbReference>
<dbReference type="Proteomes" id="UP001396898">
    <property type="component" value="Unassembled WGS sequence"/>
</dbReference>
<keyword evidence="3" id="KW-0349">Heme</keyword>
<evidence type="ECO:0000256" key="5">
    <source>
        <dbReference type="ARBA" id="ARBA00023002"/>
    </source>
</evidence>